<comment type="caution">
    <text evidence="1">The sequence shown here is derived from an EMBL/GenBank/DDBJ whole genome shotgun (WGS) entry which is preliminary data.</text>
</comment>
<proteinExistence type="predicted"/>
<dbReference type="EMBL" id="JAGIOD010000001">
    <property type="protein sequence ID" value="MBP2380798.1"/>
    <property type="molecule type" value="Genomic_DNA"/>
</dbReference>
<evidence type="ECO:0008006" key="3">
    <source>
        <dbReference type="Google" id="ProtNLM"/>
    </source>
</evidence>
<protein>
    <recommendedName>
        <fullName evidence="3">Thioredoxin</fullName>
    </recommendedName>
</protein>
<organism evidence="1 2">
    <name type="scientific">Brachybacterium sacelli</name>
    <dbReference type="NCBI Taxonomy" id="173364"/>
    <lineage>
        <taxon>Bacteria</taxon>
        <taxon>Bacillati</taxon>
        <taxon>Actinomycetota</taxon>
        <taxon>Actinomycetes</taxon>
        <taxon>Micrococcales</taxon>
        <taxon>Dermabacteraceae</taxon>
        <taxon>Brachybacterium</taxon>
    </lineage>
</organism>
<keyword evidence="2" id="KW-1185">Reference proteome</keyword>
<dbReference type="InterPro" id="IPR036249">
    <property type="entry name" value="Thioredoxin-like_sf"/>
</dbReference>
<name>A0ABS4WXV1_9MICO</name>
<gene>
    <name evidence="1" type="ORF">JOF43_000755</name>
</gene>
<evidence type="ECO:0000313" key="2">
    <source>
        <dbReference type="Proteomes" id="UP001519290"/>
    </source>
</evidence>
<evidence type="ECO:0000313" key="1">
    <source>
        <dbReference type="EMBL" id="MBP2380798.1"/>
    </source>
</evidence>
<reference evidence="1 2" key="1">
    <citation type="submission" date="2021-03" db="EMBL/GenBank/DDBJ databases">
        <title>Sequencing the genomes of 1000 actinobacteria strains.</title>
        <authorList>
            <person name="Klenk H.-P."/>
        </authorList>
    </citation>
    <scope>NUCLEOTIDE SEQUENCE [LARGE SCALE GENOMIC DNA]</scope>
    <source>
        <strain evidence="1 2">DSM 14566</strain>
    </source>
</reference>
<accession>A0ABS4WXV1</accession>
<dbReference type="Proteomes" id="UP001519290">
    <property type="component" value="Unassembled WGS sequence"/>
</dbReference>
<sequence length="137" mass="14568">MSTADGDLDPTSGPEVAVVLVTADWSAPARPAPTVLRELARRWGPAVRALVLKDADDGVLETLDVSSIPTWLRFTRVETEGEPRDPSAPVVRDLRGADLAGEDVVLPGAWELTHRRSGAVPKHIVAEEFGPQDAASG</sequence>
<dbReference type="SUPFAM" id="SSF52833">
    <property type="entry name" value="Thioredoxin-like"/>
    <property type="match status" value="1"/>
</dbReference>
<dbReference type="RefSeq" id="WP_209899293.1">
    <property type="nucleotide sequence ID" value="NZ_BAAAJW010000015.1"/>
</dbReference>